<dbReference type="PANTHER" id="PTHR11926:SF774">
    <property type="entry name" value="UDP-GLYCOSYLTRANSFERASE 85A1-RELATED"/>
    <property type="match status" value="1"/>
</dbReference>
<name>A0A9D4Z426_ADICA</name>
<dbReference type="AlphaFoldDB" id="A0A9D4Z426"/>
<comment type="similarity">
    <text evidence="1 3">Belongs to the UDP-glycosyltransferase family.</text>
</comment>
<gene>
    <name evidence="5" type="ORF">GOP47_0024909</name>
</gene>
<keyword evidence="3" id="KW-0328">Glycosyltransferase</keyword>
<keyword evidence="2 3" id="KW-0808">Transferase</keyword>
<evidence type="ECO:0000256" key="4">
    <source>
        <dbReference type="RuleBase" id="RU362057"/>
    </source>
</evidence>
<proteinExistence type="inferred from homology"/>
<evidence type="ECO:0000256" key="2">
    <source>
        <dbReference type="ARBA" id="ARBA00022679"/>
    </source>
</evidence>
<evidence type="ECO:0000313" key="6">
    <source>
        <dbReference type="Proteomes" id="UP000886520"/>
    </source>
</evidence>
<dbReference type="GO" id="GO:0080043">
    <property type="term" value="F:quercetin 3-O-glucosyltransferase activity"/>
    <property type="evidence" value="ECO:0007669"/>
    <property type="project" value="TreeGrafter"/>
</dbReference>
<organism evidence="5 6">
    <name type="scientific">Adiantum capillus-veneris</name>
    <name type="common">Maidenhair fern</name>
    <dbReference type="NCBI Taxonomy" id="13818"/>
    <lineage>
        <taxon>Eukaryota</taxon>
        <taxon>Viridiplantae</taxon>
        <taxon>Streptophyta</taxon>
        <taxon>Embryophyta</taxon>
        <taxon>Tracheophyta</taxon>
        <taxon>Polypodiopsida</taxon>
        <taxon>Polypodiidae</taxon>
        <taxon>Polypodiales</taxon>
        <taxon>Pteridineae</taxon>
        <taxon>Pteridaceae</taxon>
        <taxon>Vittarioideae</taxon>
        <taxon>Adiantum</taxon>
    </lineage>
</organism>
<evidence type="ECO:0000256" key="1">
    <source>
        <dbReference type="ARBA" id="ARBA00009995"/>
    </source>
</evidence>
<protein>
    <recommendedName>
        <fullName evidence="4">Glycosyltransferase</fullName>
        <ecNumber evidence="4">2.4.1.-</ecNumber>
    </recommendedName>
</protein>
<reference evidence="5" key="1">
    <citation type="submission" date="2021-01" db="EMBL/GenBank/DDBJ databases">
        <title>Adiantum capillus-veneris genome.</title>
        <authorList>
            <person name="Fang Y."/>
            <person name="Liao Q."/>
        </authorList>
    </citation>
    <scope>NUCLEOTIDE SEQUENCE</scope>
    <source>
        <strain evidence="5">H3</strain>
        <tissue evidence="5">Leaf</tissue>
    </source>
</reference>
<dbReference type="Proteomes" id="UP000886520">
    <property type="component" value="Chromosome 24"/>
</dbReference>
<dbReference type="Pfam" id="PF00201">
    <property type="entry name" value="UDPGT"/>
    <property type="match status" value="1"/>
</dbReference>
<dbReference type="CDD" id="cd03784">
    <property type="entry name" value="GT1_Gtf-like"/>
    <property type="match status" value="1"/>
</dbReference>
<accession>A0A9D4Z426</accession>
<evidence type="ECO:0000256" key="3">
    <source>
        <dbReference type="RuleBase" id="RU003718"/>
    </source>
</evidence>
<dbReference type="Gene3D" id="3.40.50.2000">
    <property type="entry name" value="Glycogen Phosphorylase B"/>
    <property type="match status" value="2"/>
</dbReference>
<dbReference type="PANTHER" id="PTHR11926">
    <property type="entry name" value="GLUCOSYL/GLUCURONOSYL TRANSFERASES"/>
    <property type="match status" value="1"/>
</dbReference>
<dbReference type="PROSITE" id="PS00375">
    <property type="entry name" value="UDPGT"/>
    <property type="match status" value="1"/>
</dbReference>
<keyword evidence="6" id="KW-1185">Reference proteome</keyword>
<dbReference type="EC" id="2.4.1.-" evidence="4"/>
<dbReference type="FunFam" id="3.40.50.2000:FF:000060">
    <property type="entry name" value="Glycosyltransferase"/>
    <property type="match status" value="1"/>
</dbReference>
<dbReference type="InterPro" id="IPR035595">
    <property type="entry name" value="UDP_glycos_trans_CS"/>
</dbReference>
<sequence>MASLSARRPHAVVVPYPAQGHINPCMQLAKQLALQHYTITFVNTEHNHERIVASQPQQADLLQEEGLNIRFAHIPDGLPHYHDRMSSLSTLSHAIDTHMPAPFEALVTQLCSSDDSRPTCIVSDVFMLFTQDIANKFGLPRVAVWFQSAASFAIHVHMPSLISQGYAPFTVKSRKDLITSIPGHPPLSPEDLPSFFKDSDASNYMFKFKLLPFQRLQEAKCVLINTFDDLERSVLKALNEDFEVLAAGPFLPPALLANVDSKDNRTGAQLWPEDHECLPWLDSQKESSVLYISFGSIASLSEVQFKELVLGLEASERPLLWAIRPDVKNSIASALPKTFLEGGLVYITPWAPQSLVLSHKSVGGFLTHCGWNSTLESLSMGVPTLAWPYFADQMMNRKWMVEEWKVGKSFEATDQGLVTKEEVERLVRLLMEGKQGQEMGKRARKLSLAAKKAVQHSGSSLVNVQNVLKVLM</sequence>
<dbReference type="OrthoDB" id="5835829at2759"/>
<dbReference type="EMBL" id="JABFUD020000024">
    <property type="protein sequence ID" value="KAI5060489.1"/>
    <property type="molecule type" value="Genomic_DNA"/>
</dbReference>
<evidence type="ECO:0000313" key="5">
    <source>
        <dbReference type="EMBL" id="KAI5060489.1"/>
    </source>
</evidence>
<comment type="caution">
    <text evidence="5">The sequence shown here is derived from an EMBL/GenBank/DDBJ whole genome shotgun (WGS) entry which is preliminary data.</text>
</comment>
<dbReference type="InterPro" id="IPR002213">
    <property type="entry name" value="UDP_glucos_trans"/>
</dbReference>
<dbReference type="GO" id="GO:0080044">
    <property type="term" value="F:quercetin 7-O-glucosyltransferase activity"/>
    <property type="evidence" value="ECO:0007669"/>
    <property type="project" value="TreeGrafter"/>
</dbReference>
<dbReference type="SUPFAM" id="SSF53756">
    <property type="entry name" value="UDP-Glycosyltransferase/glycogen phosphorylase"/>
    <property type="match status" value="1"/>
</dbReference>